<evidence type="ECO:0000256" key="2">
    <source>
        <dbReference type="SAM" id="Phobius"/>
    </source>
</evidence>
<proteinExistence type="predicted"/>
<feature type="transmembrane region" description="Helical" evidence="2">
    <location>
        <begin position="141"/>
        <end position="159"/>
    </location>
</feature>
<reference evidence="4" key="1">
    <citation type="submission" date="2021-01" db="EMBL/GenBank/DDBJ databases">
        <authorList>
            <person name="Corre E."/>
            <person name="Pelletier E."/>
            <person name="Niang G."/>
            <person name="Scheremetjew M."/>
            <person name="Finn R."/>
            <person name="Kale V."/>
            <person name="Holt S."/>
            <person name="Cochrane G."/>
            <person name="Meng A."/>
            <person name="Brown T."/>
            <person name="Cohen L."/>
        </authorList>
    </citation>
    <scope>NUCLEOTIDE SEQUENCE</scope>
    <source>
        <strain evidence="4">CCMP 769</strain>
    </source>
</reference>
<dbReference type="EMBL" id="HBHW01043513">
    <property type="protein sequence ID" value="CAE0065651.1"/>
    <property type="molecule type" value="Transcribed_RNA"/>
</dbReference>
<feature type="compositionally biased region" description="Basic and acidic residues" evidence="1">
    <location>
        <begin position="1"/>
        <end position="16"/>
    </location>
</feature>
<accession>A0A7S3EPJ7</accession>
<evidence type="ECO:0000313" key="5">
    <source>
        <dbReference type="EMBL" id="CAE0065651.1"/>
    </source>
</evidence>
<feature type="region of interest" description="Disordered" evidence="1">
    <location>
        <begin position="1"/>
        <end position="42"/>
    </location>
</feature>
<evidence type="ECO:0000313" key="4">
    <source>
        <dbReference type="EMBL" id="CAE0065639.1"/>
    </source>
</evidence>
<keyword evidence="2" id="KW-1133">Transmembrane helix</keyword>
<dbReference type="EMBL" id="HBHW01043500">
    <property type="protein sequence ID" value="CAE0065639.1"/>
    <property type="molecule type" value="Transcribed_RNA"/>
</dbReference>
<gene>
    <name evidence="3" type="ORF">RMAR00112_LOCUS33708</name>
    <name evidence="4" type="ORF">RMAR00112_LOCUS33711</name>
    <name evidence="5" type="ORF">RMAR00112_LOCUS33723</name>
</gene>
<protein>
    <submittedName>
        <fullName evidence="4">Uncharacterized protein</fullName>
    </submittedName>
</protein>
<evidence type="ECO:0000313" key="3">
    <source>
        <dbReference type="EMBL" id="CAE0065636.1"/>
    </source>
</evidence>
<sequence length="186" mass="20450">MKEGRNGNIKADEVKRAYFSANPPETNEAHDLEEDELEANSSMVRRQTLASRYGATNIEEISKQAVQVQRVNSNPVHSNQPYADERTSLRGDRSRPGGKYSTGKPLSSGYGGGHVHMSQISQYTEGVRDGLSGLEGYWSTLNYLLIFVPLGICTGFFGAPKVMPTLMVSRREAQKPMIAVTGNILL</sequence>
<dbReference type="AlphaFoldDB" id="A0A7S3EPJ7"/>
<dbReference type="EMBL" id="HBHW01043497">
    <property type="protein sequence ID" value="CAE0065636.1"/>
    <property type="molecule type" value="Transcribed_RNA"/>
</dbReference>
<feature type="region of interest" description="Disordered" evidence="1">
    <location>
        <begin position="70"/>
        <end position="111"/>
    </location>
</feature>
<organism evidence="4">
    <name type="scientific">Rhodosorus marinus</name>
    <dbReference type="NCBI Taxonomy" id="101924"/>
    <lineage>
        <taxon>Eukaryota</taxon>
        <taxon>Rhodophyta</taxon>
        <taxon>Stylonematophyceae</taxon>
        <taxon>Stylonematales</taxon>
        <taxon>Stylonemataceae</taxon>
        <taxon>Rhodosorus</taxon>
    </lineage>
</organism>
<evidence type="ECO:0000256" key="1">
    <source>
        <dbReference type="SAM" id="MobiDB-lite"/>
    </source>
</evidence>
<keyword evidence="2" id="KW-0812">Transmembrane</keyword>
<name>A0A7S3EPJ7_9RHOD</name>
<feature type="compositionally biased region" description="Basic and acidic residues" evidence="1">
    <location>
        <begin position="83"/>
        <end position="95"/>
    </location>
</feature>
<feature type="compositionally biased region" description="Polar residues" evidence="1">
    <location>
        <begin position="70"/>
        <end position="81"/>
    </location>
</feature>
<keyword evidence="2" id="KW-0472">Membrane</keyword>